<evidence type="ECO:0000313" key="2">
    <source>
        <dbReference type="Proteomes" id="UP001432128"/>
    </source>
</evidence>
<dbReference type="KEGG" id="whr:OG579_17155"/>
<dbReference type="EMBL" id="CP108021">
    <property type="protein sequence ID" value="WUM19416.1"/>
    <property type="molecule type" value="Genomic_DNA"/>
</dbReference>
<organism evidence="1 2">
    <name type="scientific">Williamsia herbipolensis</name>
    <dbReference type="NCBI Taxonomy" id="1603258"/>
    <lineage>
        <taxon>Bacteria</taxon>
        <taxon>Bacillati</taxon>
        <taxon>Actinomycetota</taxon>
        <taxon>Actinomycetes</taxon>
        <taxon>Mycobacteriales</taxon>
        <taxon>Nocardiaceae</taxon>
        <taxon>Williamsia</taxon>
    </lineage>
</organism>
<protein>
    <submittedName>
        <fullName evidence="1">Uncharacterized protein</fullName>
    </submittedName>
</protein>
<accession>A0AAU4K077</accession>
<dbReference type="Proteomes" id="UP001432128">
    <property type="component" value="Chromosome"/>
</dbReference>
<sequence length="105" mass="11194">MTTKGQPMQSTELTDRHINGTMAVTLTGTITGFVRYPGWTEVQLDPGLPGGTIVALRLADDDPLELEATEGAPTVIEPTGEVLDPEVVLRERAEREASNDGGFTA</sequence>
<gene>
    <name evidence="1" type="ORF">OG579_17155</name>
</gene>
<name>A0AAU4K077_9NOCA</name>
<proteinExistence type="predicted"/>
<keyword evidence="2" id="KW-1185">Reference proteome</keyword>
<dbReference type="AlphaFoldDB" id="A0AAU4K077"/>
<reference evidence="1 2" key="1">
    <citation type="submission" date="2022-10" db="EMBL/GenBank/DDBJ databases">
        <title>The complete genomes of actinobacterial strains from the NBC collection.</title>
        <authorList>
            <person name="Joergensen T.S."/>
            <person name="Alvarez Arevalo M."/>
            <person name="Sterndorff E.B."/>
            <person name="Faurdal D."/>
            <person name="Vuksanovic O."/>
            <person name="Mourched A.-S."/>
            <person name="Charusanti P."/>
            <person name="Shaw S."/>
            <person name="Blin K."/>
            <person name="Weber T."/>
        </authorList>
    </citation>
    <scope>NUCLEOTIDE SEQUENCE [LARGE SCALE GENOMIC DNA]</scope>
    <source>
        <strain evidence="1 2">NBC_00319</strain>
    </source>
</reference>
<dbReference type="RefSeq" id="WP_328856925.1">
    <property type="nucleotide sequence ID" value="NZ_CP108021.1"/>
</dbReference>
<evidence type="ECO:0000313" key="1">
    <source>
        <dbReference type="EMBL" id="WUM19416.1"/>
    </source>
</evidence>